<evidence type="ECO:0000256" key="3">
    <source>
        <dbReference type="ARBA" id="ARBA00022553"/>
    </source>
</evidence>
<dbReference type="Pfam" id="PF02518">
    <property type="entry name" value="HATPase_c"/>
    <property type="match status" value="1"/>
</dbReference>
<dbReference type="SMART" id="SM00387">
    <property type="entry name" value="HATPase_c"/>
    <property type="match status" value="1"/>
</dbReference>
<sequence>MKLVHKFTLWYLSIAMVCTIAGTMITYVSVKDRISKAATKRLEKLNQSAVARLDRGEAVPQYLEGAELQVEKITGSDHDTRSRVSQEDINGPFHSHREIRLTVATDHEVNGVWYRIRSFDYVTHTDQILSGIEASIIWKWSIILGLIFLTASLASRIILGPFHKALRAIGRFNIKKQQPIRLPDTNTLEFRQLNHFVKGMSDKAIEDYSSLKEFTENASHELQTPVAIMRGKLELLAETVTNDEQAILISDLQQSLEKMSKINQSLTLLARLENHEYAAEEPIRFCRLINASLATYQELVDMKGLRLEKTVEKQVWVNLHPLLADMLLNNLISNAIRHNTGEGRIVVSLSKQSLRVSNTGDAPANGTDELFSRFKKGNQCSKGVGIGLAIVKQICELNQFVISYIYQDGWHHLQVDFDAVTPPSGHLPGDDLTVRENQAASAPVNLKPAL</sequence>
<organism evidence="10 11">
    <name type="scientific">Flavihumibacter petaseus NBRC 106054</name>
    <dbReference type="NCBI Taxonomy" id="1220578"/>
    <lineage>
        <taxon>Bacteria</taxon>
        <taxon>Pseudomonadati</taxon>
        <taxon>Bacteroidota</taxon>
        <taxon>Chitinophagia</taxon>
        <taxon>Chitinophagales</taxon>
        <taxon>Chitinophagaceae</taxon>
        <taxon>Flavihumibacter</taxon>
    </lineage>
</organism>
<evidence type="ECO:0000256" key="2">
    <source>
        <dbReference type="ARBA" id="ARBA00012438"/>
    </source>
</evidence>
<dbReference type="Gene3D" id="3.30.565.10">
    <property type="entry name" value="Histidine kinase-like ATPase, C-terminal domain"/>
    <property type="match status" value="1"/>
</dbReference>
<dbReference type="SUPFAM" id="SSF55874">
    <property type="entry name" value="ATPase domain of HSP90 chaperone/DNA topoisomerase II/histidine kinase"/>
    <property type="match status" value="1"/>
</dbReference>
<keyword evidence="5 8" id="KW-0812">Transmembrane</keyword>
<dbReference type="OrthoDB" id="1522504at2"/>
<dbReference type="PANTHER" id="PTHR45436">
    <property type="entry name" value="SENSOR HISTIDINE KINASE YKOH"/>
    <property type="match status" value="1"/>
</dbReference>
<dbReference type="EMBL" id="BBWV01000005">
    <property type="protein sequence ID" value="GAO45507.1"/>
    <property type="molecule type" value="Genomic_DNA"/>
</dbReference>
<dbReference type="InterPro" id="IPR003661">
    <property type="entry name" value="HisK_dim/P_dom"/>
</dbReference>
<proteinExistence type="predicted"/>
<accession>A0A0E9N6D8</accession>
<dbReference type="SMART" id="SM00388">
    <property type="entry name" value="HisKA"/>
    <property type="match status" value="1"/>
</dbReference>
<dbReference type="CDD" id="cd00082">
    <property type="entry name" value="HisKA"/>
    <property type="match status" value="1"/>
</dbReference>
<reference evidence="10 11" key="1">
    <citation type="submission" date="2015-04" db="EMBL/GenBank/DDBJ databases">
        <title>Whole genome shotgun sequence of Flavihumibacter petaseus NBRC 106054.</title>
        <authorList>
            <person name="Miyazawa S."/>
            <person name="Hosoyama A."/>
            <person name="Hashimoto M."/>
            <person name="Noguchi M."/>
            <person name="Tsuchikane K."/>
            <person name="Ohji S."/>
            <person name="Yamazoe A."/>
            <person name="Ichikawa N."/>
            <person name="Kimura A."/>
            <person name="Fujita N."/>
        </authorList>
    </citation>
    <scope>NUCLEOTIDE SEQUENCE [LARGE SCALE GENOMIC DNA]</scope>
    <source>
        <strain evidence="10 11">NBRC 106054</strain>
    </source>
</reference>
<evidence type="ECO:0000256" key="1">
    <source>
        <dbReference type="ARBA" id="ARBA00000085"/>
    </source>
</evidence>
<comment type="catalytic activity">
    <reaction evidence="1">
        <text>ATP + protein L-histidine = ADP + protein N-phospho-L-histidine.</text>
        <dbReference type="EC" id="2.7.13.3"/>
    </reaction>
</comment>
<name>A0A0E9N6D8_9BACT</name>
<dbReference type="SUPFAM" id="SSF47384">
    <property type="entry name" value="Homodimeric domain of signal transducing histidine kinase"/>
    <property type="match status" value="1"/>
</dbReference>
<feature type="domain" description="Histidine kinase" evidence="9">
    <location>
        <begin position="217"/>
        <end position="396"/>
    </location>
</feature>
<dbReference type="InterPro" id="IPR003594">
    <property type="entry name" value="HATPase_dom"/>
</dbReference>
<dbReference type="PROSITE" id="PS50109">
    <property type="entry name" value="HIS_KIN"/>
    <property type="match status" value="1"/>
</dbReference>
<keyword evidence="8" id="KW-0472">Membrane</keyword>
<dbReference type="AlphaFoldDB" id="A0A0E9N6D8"/>
<keyword evidence="4" id="KW-0808">Transferase</keyword>
<keyword evidence="11" id="KW-1185">Reference proteome</keyword>
<dbReference type="PANTHER" id="PTHR45436:SF5">
    <property type="entry name" value="SENSOR HISTIDINE KINASE TRCS"/>
    <property type="match status" value="1"/>
</dbReference>
<keyword evidence="3" id="KW-0597">Phosphoprotein</keyword>
<evidence type="ECO:0000256" key="6">
    <source>
        <dbReference type="ARBA" id="ARBA00022777"/>
    </source>
</evidence>
<evidence type="ECO:0000313" key="10">
    <source>
        <dbReference type="EMBL" id="GAO45507.1"/>
    </source>
</evidence>
<feature type="transmembrane region" description="Helical" evidence="8">
    <location>
        <begin position="137"/>
        <end position="159"/>
    </location>
</feature>
<dbReference type="Pfam" id="PF00512">
    <property type="entry name" value="HisKA"/>
    <property type="match status" value="1"/>
</dbReference>
<protein>
    <recommendedName>
        <fullName evidence="2">histidine kinase</fullName>
        <ecNumber evidence="2">2.7.13.3</ecNumber>
    </recommendedName>
</protein>
<keyword evidence="7 8" id="KW-1133">Transmembrane helix</keyword>
<dbReference type="Gene3D" id="1.10.287.130">
    <property type="match status" value="1"/>
</dbReference>
<evidence type="ECO:0000256" key="8">
    <source>
        <dbReference type="SAM" id="Phobius"/>
    </source>
</evidence>
<dbReference type="RefSeq" id="WP_046371503.1">
    <property type="nucleotide sequence ID" value="NZ_BBWV01000005.1"/>
</dbReference>
<evidence type="ECO:0000256" key="5">
    <source>
        <dbReference type="ARBA" id="ARBA00022692"/>
    </source>
</evidence>
<evidence type="ECO:0000313" key="11">
    <source>
        <dbReference type="Proteomes" id="UP000033121"/>
    </source>
</evidence>
<evidence type="ECO:0000256" key="4">
    <source>
        <dbReference type="ARBA" id="ARBA00022679"/>
    </source>
</evidence>
<comment type="caution">
    <text evidence="10">The sequence shown here is derived from an EMBL/GenBank/DDBJ whole genome shotgun (WGS) entry which is preliminary data.</text>
</comment>
<dbReference type="InterPro" id="IPR050428">
    <property type="entry name" value="TCS_sensor_his_kinase"/>
</dbReference>
<dbReference type="EC" id="2.7.13.3" evidence="2"/>
<dbReference type="GO" id="GO:0000155">
    <property type="term" value="F:phosphorelay sensor kinase activity"/>
    <property type="evidence" value="ECO:0007669"/>
    <property type="project" value="InterPro"/>
</dbReference>
<keyword evidence="6 10" id="KW-0418">Kinase</keyword>
<feature type="transmembrane region" description="Helical" evidence="8">
    <location>
        <begin position="7"/>
        <end position="30"/>
    </location>
</feature>
<dbReference type="InterPro" id="IPR005467">
    <property type="entry name" value="His_kinase_dom"/>
</dbReference>
<dbReference type="GO" id="GO:0005886">
    <property type="term" value="C:plasma membrane"/>
    <property type="evidence" value="ECO:0007669"/>
    <property type="project" value="TreeGrafter"/>
</dbReference>
<dbReference type="InterPro" id="IPR036890">
    <property type="entry name" value="HATPase_C_sf"/>
</dbReference>
<dbReference type="STRING" id="1220578.FPE01S_05_02020"/>
<dbReference type="InterPro" id="IPR036097">
    <property type="entry name" value="HisK_dim/P_sf"/>
</dbReference>
<gene>
    <name evidence="10" type="ORF">FPE01S_05_02020</name>
</gene>
<evidence type="ECO:0000259" key="9">
    <source>
        <dbReference type="PROSITE" id="PS50109"/>
    </source>
</evidence>
<dbReference type="CDD" id="cd00075">
    <property type="entry name" value="HATPase"/>
    <property type="match status" value="1"/>
</dbReference>
<dbReference type="Proteomes" id="UP000033121">
    <property type="component" value="Unassembled WGS sequence"/>
</dbReference>
<evidence type="ECO:0000256" key="7">
    <source>
        <dbReference type="ARBA" id="ARBA00022989"/>
    </source>
</evidence>